<organism evidence="1 2">
    <name type="scientific">Cichorium intybus</name>
    <name type="common">Chicory</name>
    <dbReference type="NCBI Taxonomy" id="13427"/>
    <lineage>
        <taxon>Eukaryota</taxon>
        <taxon>Viridiplantae</taxon>
        <taxon>Streptophyta</taxon>
        <taxon>Embryophyta</taxon>
        <taxon>Tracheophyta</taxon>
        <taxon>Spermatophyta</taxon>
        <taxon>Magnoliopsida</taxon>
        <taxon>eudicotyledons</taxon>
        <taxon>Gunneridae</taxon>
        <taxon>Pentapetalae</taxon>
        <taxon>asterids</taxon>
        <taxon>campanulids</taxon>
        <taxon>Asterales</taxon>
        <taxon>Asteraceae</taxon>
        <taxon>Cichorioideae</taxon>
        <taxon>Cichorieae</taxon>
        <taxon>Cichoriinae</taxon>
        <taxon>Cichorium</taxon>
    </lineage>
</organism>
<sequence>MERNTHLRVHRQTLHCDFTMFLSQIKIKLPSSFGIFDVGVTEHSEAKPQLFNRWLLGTFLLLASISPINPQSRFIAMNMQSVTPSNASAYTFKPRTIQQPPSMFLFLLDLLLPPPVASASLVPVTVDHN</sequence>
<evidence type="ECO:0000313" key="1">
    <source>
        <dbReference type="EMBL" id="KAI3764264.1"/>
    </source>
</evidence>
<accession>A0ACB9EZ83</accession>
<comment type="caution">
    <text evidence="1">The sequence shown here is derived from an EMBL/GenBank/DDBJ whole genome shotgun (WGS) entry which is preliminary data.</text>
</comment>
<proteinExistence type="predicted"/>
<gene>
    <name evidence="1" type="ORF">L2E82_14271</name>
</gene>
<name>A0ACB9EZ83_CICIN</name>
<dbReference type="Proteomes" id="UP001055811">
    <property type="component" value="Linkage Group LG03"/>
</dbReference>
<protein>
    <submittedName>
        <fullName evidence="1">Uncharacterized protein</fullName>
    </submittedName>
</protein>
<keyword evidence="2" id="KW-1185">Reference proteome</keyword>
<evidence type="ECO:0000313" key="2">
    <source>
        <dbReference type="Proteomes" id="UP001055811"/>
    </source>
</evidence>
<reference evidence="2" key="1">
    <citation type="journal article" date="2022" name="Mol. Ecol. Resour.">
        <title>The genomes of chicory, endive, great burdock and yacon provide insights into Asteraceae palaeo-polyploidization history and plant inulin production.</title>
        <authorList>
            <person name="Fan W."/>
            <person name="Wang S."/>
            <person name="Wang H."/>
            <person name="Wang A."/>
            <person name="Jiang F."/>
            <person name="Liu H."/>
            <person name="Zhao H."/>
            <person name="Xu D."/>
            <person name="Zhang Y."/>
        </authorList>
    </citation>
    <scope>NUCLEOTIDE SEQUENCE [LARGE SCALE GENOMIC DNA]</scope>
    <source>
        <strain evidence="2">cv. Punajuju</strain>
    </source>
</reference>
<reference evidence="1 2" key="2">
    <citation type="journal article" date="2022" name="Mol. Ecol. Resour.">
        <title>The genomes of chicory, endive, great burdock and yacon provide insights into Asteraceae paleo-polyploidization history and plant inulin production.</title>
        <authorList>
            <person name="Fan W."/>
            <person name="Wang S."/>
            <person name="Wang H."/>
            <person name="Wang A."/>
            <person name="Jiang F."/>
            <person name="Liu H."/>
            <person name="Zhao H."/>
            <person name="Xu D."/>
            <person name="Zhang Y."/>
        </authorList>
    </citation>
    <scope>NUCLEOTIDE SEQUENCE [LARGE SCALE GENOMIC DNA]</scope>
    <source>
        <strain evidence="2">cv. Punajuju</strain>
        <tissue evidence="1">Leaves</tissue>
    </source>
</reference>
<dbReference type="EMBL" id="CM042011">
    <property type="protein sequence ID" value="KAI3764264.1"/>
    <property type="molecule type" value="Genomic_DNA"/>
</dbReference>